<dbReference type="Pfam" id="PF02463">
    <property type="entry name" value="SMC_N"/>
    <property type="match status" value="1"/>
</dbReference>
<accession>A0A0C1QZ98</accession>
<keyword evidence="9" id="KW-0742">SOS response</keyword>
<gene>
    <name evidence="9" type="primary">recF</name>
    <name evidence="11" type="ORF">NF27_DT01040</name>
</gene>
<proteinExistence type="inferred from homology"/>
<dbReference type="GO" id="GO:0003697">
    <property type="term" value="F:single-stranded DNA binding"/>
    <property type="evidence" value="ECO:0007669"/>
    <property type="project" value="UniProtKB-UniRule"/>
</dbReference>
<dbReference type="EMBL" id="JSWE01000096">
    <property type="protein sequence ID" value="KIE05330.1"/>
    <property type="molecule type" value="Genomic_DNA"/>
</dbReference>
<keyword evidence="4 9" id="KW-0963">Cytoplasm</keyword>
<evidence type="ECO:0000313" key="12">
    <source>
        <dbReference type="Proteomes" id="UP000031258"/>
    </source>
</evidence>
<dbReference type="RefSeq" id="WP_053332582.1">
    <property type="nucleotide sequence ID" value="NZ_JSWE01000096.1"/>
</dbReference>
<dbReference type="GO" id="GO:0009432">
    <property type="term" value="P:SOS response"/>
    <property type="evidence" value="ECO:0007669"/>
    <property type="project" value="UniProtKB-UniRule"/>
</dbReference>
<keyword evidence="5 9" id="KW-0235">DNA replication</keyword>
<comment type="function">
    <text evidence="9">The RecF protein is involved in DNA metabolism; it is required for DNA replication and normal SOS inducibility. RecF binds preferentially to single-stranded, linear DNA. It also seems to bind ATP.</text>
</comment>
<dbReference type="GO" id="GO:0000731">
    <property type="term" value="P:DNA synthesis involved in DNA repair"/>
    <property type="evidence" value="ECO:0007669"/>
    <property type="project" value="TreeGrafter"/>
</dbReference>
<dbReference type="PROSITE" id="PS00617">
    <property type="entry name" value="RECF_1"/>
    <property type="match status" value="1"/>
</dbReference>
<keyword evidence="9" id="KW-0234">DNA repair</keyword>
<sequence length="365" mass="41733">MTISKLTLTGFRNHISLNLSLNSNFVVICGQNGVGKTNVLEAISFLAPGKGFRNAGSEDIFNKNDNRLNEWAVSAELECGYDDIRITTGCKLDTYQNISRRIIKVNDELSYKSSELLNYLKVIWITPQTDRIFLESPGVRRKFLDRVTYNFFPLHASHIVNYEKLVRSRLKIIQQSKFDEIWVAALEKQLATLNFQIYQNRTNCLNMIKESLNLNSSNFLKPSIGLIGSIDNFLIDIKNNEVEQIQEKLKSNRRTDALSGRTNFGIHKSDIEAFHPIKHIKADQCSTGEQKAMLISIILAQIKSIKQISSTPVILLLDEVFSHLDINFRQNLIEELFALEVQAWITTANEHIIEEINYKKNVVLI</sequence>
<dbReference type="InterPro" id="IPR042174">
    <property type="entry name" value="RecF_2"/>
</dbReference>
<comment type="caution">
    <text evidence="11">The sequence shown here is derived from an EMBL/GenBank/DDBJ whole genome shotgun (WGS) entry which is preliminary data.</text>
</comment>
<keyword evidence="8 9" id="KW-0238">DNA-binding</keyword>
<dbReference type="PANTHER" id="PTHR32182">
    <property type="entry name" value="DNA REPLICATION AND REPAIR PROTEIN RECF"/>
    <property type="match status" value="1"/>
</dbReference>
<dbReference type="HAMAP" id="MF_00365">
    <property type="entry name" value="RecF"/>
    <property type="match status" value="1"/>
</dbReference>
<dbReference type="GO" id="GO:0006302">
    <property type="term" value="P:double-strand break repair"/>
    <property type="evidence" value="ECO:0007669"/>
    <property type="project" value="TreeGrafter"/>
</dbReference>
<evidence type="ECO:0000256" key="4">
    <source>
        <dbReference type="ARBA" id="ARBA00022490"/>
    </source>
</evidence>
<dbReference type="GO" id="GO:0005737">
    <property type="term" value="C:cytoplasm"/>
    <property type="evidence" value="ECO:0007669"/>
    <property type="project" value="UniProtKB-SubCell"/>
</dbReference>
<dbReference type="InterPro" id="IPR027417">
    <property type="entry name" value="P-loop_NTPase"/>
</dbReference>
<name>A0A0C1QZ98_9RICK</name>
<dbReference type="SUPFAM" id="SSF52540">
    <property type="entry name" value="P-loop containing nucleoside triphosphate hydrolases"/>
    <property type="match status" value="1"/>
</dbReference>
<keyword evidence="9" id="KW-0227">DNA damage</keyword>
<dbReference type="InterPro" id="IPR018078">
    <property type="entry name" value="DNA-binding_RecF_CS"/>
</dbReference>
<protein>
    <recommendedName>
        <fullName evidence="3 9">DNA replication and repair protein RecF</fullName>
    </recommendedName>
</protein>
<comment type="subcellular location">
    <subcellularLocation>
        <location evidence="1 9">Cytoplasm</location>
    </subcellularLocation>
</comment>
<dbReference type="PANTHER" id="PTHR32182:SF0">
    <property type="entry name" value="DNA REPLICATION AND REPAIR PROTEIN RECF"/>
    <property type="match status" value="1"/>
</dbReference>
<feature type="domain" description="RecF/RecN/SMC N-terminal" evidence="10">
    <location>
        <begin position="3"/>
        <end position="357"/>
    </location>
</feature>
<keyword evidence="6 9" id="KW-0547">Nucleotide-binding</keyword>
<evidence type="ECO:0000256" key="7">
    <source>
        <dbReference type="ARBA" id="ARBA00022840"/>
    </source>
</evidence>
<evidence type="ECO:0000256" key="5">
    <source>
        <dbReference type="ARBA" id="ARBA00022705"/>
    </source>
</evidence>
<reference evidence="11 12" key="1">
    <citation type="submission" date="2014-11" db="EMBL/GenBank/DDBJ databases">
        <title>A Rickettsiales Symbiont of Amoebae With Ancient Features.</title>
        <authorList>
            <person name="Schulz F."/>
            <person name="Martijn J."/>
            <person name="Wascher F."/>
            <person name="Kostanjsek R."/>
            <person name="Ettema T.J."/>
            <person name="Horn M."/>
        </authorList>
    </citation>
    <scope>NUCLEOTIDE SEQUENCE [LARGE SCALE GENOMIC DNA]</scope>
    <source>
        <strain evidence="11 12">UWC36</strain>
    </source>
</reference>
<dbReference type="NCBIfam" id="TIGR00611">
    <property type="entry name" value="recf"/>
    <property type="match status" value="1"/>
</dbReference>
<evidence type="ECO:0000256" key="9">
    <source>
        <dbReference type="HAMAP-Rule" id="MF_00365"/>
    </source>
</evidence>
<dbReference type="AlphaFoldDB" id="A0A0C1QZ98"/>
<evidence type="ECO:0000313" key="11">
    <source>
        <dbReference type="EMBL" id="KIE05330.1"/>
    </source>
</evidence>
<dbReference type="OrthoDB" id="9803889at2"/>
<keyword evidence="12" id="KW-1185">Reference proteome</keyword>
<dbReference type="GO" id="GO:0005524">
    <property type="term" value="F:ATP binding"/>
    <property type="evidence" value="ECO:0007669"/>
    <property type="project" value="UniProtKB-UniRule"/>
</dbReference>
<dbReference type="Proteomes" id="UP000031258">
    <property type="component" value="Unassembled WGS sequence"/>
</dbReference>
<dbReference type="PATRIC" id="fig|86105.3.peg.903"/>
<evidence type="ECO:0000256" key="6">
    <source>
        <dbReference type="ARBA" id="ARBA00022741"/>
    </source>
</evidence>
<evidence type="ECO:0000256" key="1">
    <source>
        <dbReference type="ARBA" id="ARBA00004496"/>
    </source>
</evidence>
<dbReference type="Gene3D" id="3.40.50.300">
    <property type="entry name" value="P-loop containing nucleotide triphosphate hydrolases"/>
    <property type="match status" value="1"/>
</dbReference>
<evidence type="ECO:0000256" key="8">
    <source>
        <dbReference type="ARBA" id="ARBA00023125"/>
    </source>
</evidence>
<evidence type="ECO:0000256" key="2">
    <source>
        <dbReference type="ARBA" id="ARBA00008016"/>
    </source>
</evidence>
<organism evidence="11 12">
    <name type="scientific">Candidatus Jidaibacter acanthamoebae</name>
    <dbReference type="NCBI Taxonomy" id="86105"/>
    <lineage>
        <taxon>Bacteria</taxon>
        <taxon>Pseudomonadati</taxon>
        <taxon>Pseudomonadota</taxon>
        <taxon>Alphaproteobacteria</taxon>
        <taxon>Rickettsiales</taxon>
        <taxon>Candidatus Midichloriaceae</taxon>
        <taxon>Candidatus Jidaibacter</taxon>
    </lineage>
</organism>
<evidence type="ECO:0000259" key="10">
    <source>
        <dbReference type="Pfam" id="PF02463"/>
    </source>
</evidence>
<dbReference type="InterPro" id="IPR003395">
    <property type="entry name" value="RecF/RecN/SMC_N"/>
</dbReference>
<keyword evidence="7 9" id="KW-0067">ATP-binding</keyword>
<dbReference type="GO" id="GO:0006260">
    <property type="term" value="P:DNA replication"/>
    <property type="evidence" value="ECO:0007669"/>
    <property type="project" value="UniProtKB-UniRule"/>
</dbReference>
<dbReference type="STRING" id="86105.NF27_DT01040"/>
<comment type="similarity">
    <text evidence="2 9">Belongs to the RecF family.</text>
</comment>
<dbReference type="Gene3D" id="1.20.1050.90">
    <property type="entry name" value="RecF/RecN/SMC, N-terminal domain"/>
    <property type="match status" value="1"/>
</dbReference>
<dbReference type="InterPro" id="IPR001238">
    <property type="entry name" value="DNA-binding_RecF"/>
</dbReference>
<evidence type="ECO:0000256" key="3">
    <source>
        <dbReference type="ARBA" id="ARBA00020170"/>
    </source>
</evidence>
<feature type="binding site" evidence="9">
    <location>
        <begin position="30"/>
        <end position="37"/>
    </location>
    <ligand>
        <name>ATP</name>
        <dbReference type="ChEBI" id="CHEBI:30616"/>
    </ligand>
</feature>